<name>A0A7G3B3S7_LUTLO</name>
<evidence type="ECO:0000256" key="1">
    <source>
        <dbReference type="SAM" id="Phobius"/>
    </source>
</evidence>
<feature type="transmembrane region" description="Helical" evidence="1">
    <location>
        <begin position="61"/>
        <end position="80"/>
    </location>
</feature>
<keyword evidence="1" id="KW-0812">Transmembrane</keyword>
<evidence type="ECO:0000313" key="2">
    <source>
        <dbReference type="EMBL" id="MBC1180541.1"/>
    </source>
</evidence>
<protein>
    <submittedName>
        <fullName evidence="2">Uncharacterized protein</fullName>
    </submittedName>
</protein>
<keyword evidence="1" id="KW-0472">Membrane</keyword>
<organism evidence="2">
    <name type="scientific">Lutzomyia longipalpis</name>
    <name type="common">Sand fly</name>
    <dbReference type="NCBI Taxonomy" id="7200"/>
    <lineage>
        <taxon>Eukaryota</taxon>
        <taxon>Metazoa</taxon>
        <taxon>Ecdysozoa</taxon>
        <taxon>Arthropoda</taxon>
        <taxon>Hexapoda</taxon>
        <taxon>Insecta</taxon>
        <taxon>Pterygota</taxon>
        <taxon>Neoptera</taxon>
        <taxon>Endopterygota</taxon>
        <taxon>Diptera</taxon>
        <taxon>Nematocera</taxon>
        <taxon>Psychodoidea</taxon>
        <taxon>Psychodidae</taxon>
        <taxon>Lutzomyia</taxon>
        <taxon>Lutzomyia</taxon>
    </lineage>
</organism>
<feature type="transmembrane region" description="Helical" evidence="1">
    <location>
        <begin position="12"/>
        <end position="40"/>
    </location>
</feature>
<dbReference type="AlphaFoldDB" id="A0A7G3B3S7"/>
<accession>A0A7G3B3S7</accession>
<sequence>MKFLIEKWKEKYFFINFLLLPIILFFSCQSVSPFFIPNAFFFQSRTKRNYTQCVVKKKEEIVLYFVIIYKNGACSFFLSIENGFI</sequence>
<keyword evidence="1" id="KW-1133">Transmembrane helix</keyword>
<dbReference type="EMBL" id="GITU01011838">
    <property type="protein sequence ID" value="MBC1180541.1"/>
    <property type="molecule type" value="Transcribed_RNA"/>
</dbReference>
<dbReference type="PROSITE" id="PS51257">
    <property type="entry name" value="PROKAR_LIPOPROTEIN"/>
    <property type="match status" value="1"/>
</dbReference>
<proteinExistence type="predicted"/>
<reference evidence="2" key="1">
    <citation type="journal article" date="2020" name="BMC">
        <title>Leishmania infection induces a limited differential gene expression in the sand fly midgut.</title>
        <authorList>
            <person name="Coutinho-Abreu I.V."/>
            <person name="Serafim T.D."/>
            <person name="Meneses C."/>
            <person name="Kamhawi S."/>
            <person name="Oliveira F."/>
            <person name="Valenzuela J.G."/>
        </authorList>
    </citation>
    <scope>NUCLEOTIDE SEQUENCE</scope>
    <source>
        <strain evidence="2">Jacobina</strain>
        <tissue evidence="2">Midgut</tissue>
    </source>
</reference>